<comment type="cofactor">
    <cofactor evidence="2">
        <name>Zn(2+)</name>
        <dbReference type="ChEBI" id="CHEBI:29105"/>
    </cofactor>
    <text evidence="2">Binds 1 zinc ion per subunit.</text>
</comment>
<dbReference type="PROSITE" id="PS52034">
    <property type="entry name" value="PEPTIDASE_M32"/>
    <property type="match status" value="1"/>
</dbReference>
<keyword evidence="5" id="KW-1185">Reference proteome</keyword>
<feature type="binding site" evidence="2">
    <location>
        <position position="301"/>
    </location>
    <ligand>
        <name>Zn(2+)</name>
        <dbReference type="ChEBI" id="CHEBI:29105"/>
        <note>catalytic</note>
    </ligand>
</feature>
<dbReference type="GO" id="GO:0046872">
    <property type="term" value="F:metal ion binding"/>
    <property type="evidence" value="ECO:0007669"/>
    <property type="project" value="UniProtKB-KW"/>
</dbReference>
<dbReference type="AlphaFoldDB" id="A0A917V656"/>
<keyword evidence="1 2" id="KW-0479">Metal-binding</keyword>
<keyword evidence="1" id="KW-0378">Hydrolase</keyword>
<evidence type="ECO:0000256" key="3">
    <source>
        <dbReference type="PIRSR" id="PIRSR006615-2"/>
    </source>
</evidence>
<evidence type="ECO:0000256" key="2">
    <source>
        <dbReference type="PIRSR" id="PIRSR006615-1"/>
    </source>
</evidence>
<evidence type="ECO:0000313" key="4">
    <source>
        <dbReference type="EMBL" id="GGK42333.1"/>
    </source>
</evidence>
<dbReference type="GO" id="GO:0006508">
    <property type="term" value="P:proteolysis"/>
    <property type="evidence" value="ECO:0007669"/>
    <property type="project" value="UniProtKB-UniRule"/>
</dbReference>
<feature type="binding site" evidence="2">
    <location>
        <position position="262"/>
    </location>
    <ligand>
        <name>Zn(2+)</name>
        <dbReference type="ChEBI" id="CHEBI:29105"/>
        <note>catalytic</note>
    </ligand>
</feature>
<dbReference type="PRINTS" id="PR00998">
    <property type="entry name" value="CRBOXYPTASET"/>
</dbReference>
<evidence type="ECO:0000313" key="5">
    <source>
        <dbReference type="Proteomes" id="UP000600449"/>
    </source>
</evidence>
<keyword evidence="2" id="KW-0862">Zinc</keyword>
<dbReference type="InterPro" id="IPR001333">
    <property type="entry name" value="Peptidase_M32_Taq"/>
</dbReference>
<keyword evidence="1" id="KW-0482">Metalloprotease</keyword>
<comment type="caution">
    <text evidence="4">The sequence shown here is derived from an EMBL/GenBank/DDBJ whole genome shotgun (WGS) entry which is preliminary data.</text>
</comment>
<dbReference type="EMBL" id="BMMF01000009">
    <property type="protein sequence ID" value="GGK42333.1"/>
    <property type="molecule type" value="Genomic_DNA"/>
</dbReference>
<reference evidence="4 5" key="1">
    <citation type="journal article" date="2014" name="Int. J. Syst. Evol. Microbiol.">
        <title>Complete genome sequence of Corynebacterium casei LMG S-19264T (=DSM 44701T), isolated from a smear-ripened cheese.</title>
        <authorList>
            <consortium name="US DOE Joint Genome Institute (JGI-PGF)"/>
            <person name="Walter F."/>
            <person name="Albersmeier A."/>
            <person name="Kalinowski J."/>
            <person name="Ruckert C."/>
        </authorList>
    </citation>
    <scope>NUCLEOTIDE SEQUENCE [LARGE SCALE GENOMIC DNA]</scope>
    <source>
        <strain evidence="4 5">CGMCC 1.9161</strain>
    </source>
</reference>
<dbReference type="RefSeq" id="WP_188914232.1">
    <property type="nucleotide sequence ID" value="NZ_BMMF01000009.1"/>
</dbReference>
<keyword evidence="1" id="KW-0645">Protease</keyword>
<comment type="similarity">
    <text evidence="1">Belongs to the peptidase M32 family.</text>
</comment>
<comment type="catalytic activity">
    <reaction evidence="1">
        <text>Release of a C-terminal amino acid with broad specificity, except for -Pro.</text>
        <dbReference type="EC" id="3.4.17.19"/>
    </reaction>
</comment>
<dbReference type="CDD" id="cd06460">
    <property type="entry name" value="M32_Taq"/>
    <property type="match status" value="1"/>
</dbReference>
<dbReference type="Proteomes" id="UP000600449">
    <property type="component" value="Unassembled WGS sequence"/>
</dbReference>
<dbReference type="Pfam" id="PF02074">
    <property type="entry name" value="Peptidase_M32"/>
    <property type="match status" value="1"/>
</dbReference>
<proteinExistence type="inferred from homology"/>
<protein>
    <recommendedName>
        <fullName evidence="1">Metal-dependent carboxypeptidase</fullName>
        <ecNumber evidence="1">3.4.17.19</ecNumber>
    </recommendedName>
</protein>
<accession>A0A917V656</accession>
<feature type="binding site" evidence="2">
    <location>
        <position position="266"/>
    </location>
    <ligand>
        <name>Zn(2+)</name>
        <dbReference type="ChEBI" id="CHEBI:29105"/>
        <note>catalytic</note>
    </ligand>
</feature>
<sequence>MTLDAFRTEIGAINDLLCASSVLVWDSRTMMPPGGAETRGLQIATLVRAARDRLLGDAMARALDEARRAVEDLPEDHPDARAVAQTLAAVAHHARVPASLVEARAALRTKAQAAWTTARANSDFALFAPHLAETLRLTRAYADAVGFEAHPYDAMVALFEPGETAASLASLFATLRAGIAPILDEARARPQARADFLTRGYGVEGQRAFGLAIAERFGYDLARGRLDTTTHPFEVSFTREDVRITTRYHADWLPASLFGTFHETGHALYEQNVDPAYTRGTLATDLIGLYGVGGTSFGAHESQSRLWENHVARSRPFWENHLEELKAHFPEKLADVDAQAFHAAVTRVEPGFIRVEADELTYDLHIMLRVELETALMSGDLAVADLPGAWNAAVRRDLGLDVPDDRRGVLQDVHWSSGYIGSFPTYTIGNVMAAQLMDAVREDDPGAVAAMERADYAPLADWLRAAIWRHGRRFSRDELLVRATGRTLDPAPYLRHLATTYAG</sequence>
<dbReference type="EC" id="3.4.17.19" evidence="1"/>
<dbReference type="GO" id="GO:0004181">
    <property type="term" value="F:metallocarboxypeptidase activity"/>
    <property type="evidence" value="ECO:0007669"/>
    <property type="project" value="UniProtKB-UniRule"/>
</dbReference>
<comment type="function">
    <text evidence="1">Broad specificity carboxypetidase that releases amino acids sequentially from the C-terminus, including neutral, aromatic, polar and basic residues.</text>
</comment>
<evidence type="ECO:0000256" key="1">
    <source>
        <dbReference type="PIRNR" id="PIRNR006615"/>
    </source>
</evidence>
<dbReference type="SUPFAM" id="SSF55486">
    <property type="entry name" value="Metalloproteases ('zincins'), catalytic domain"/>
    <property type="match status" value="1"/>
</dbReference>
<organism evidence="4 5">
    <name type="scientific">Salinarimonas ramus</name>
    <dbReference type="NCBI Taxonomy" id="690164"/>
    <lineage>
        <taxon>Bacteria</taxon>
        <taxon>Pseudomonadati</taxon>
        <taxon>Pseudomonadota</taxon>
        <taxon>Alphaproteobacteria</taxon>
        <taxon>Hyphomicrobiales</taxon>
        <taxon>Salinarimonadaceae</taxon>
        <taxon>Salinarimonas</taxon>
    </lineage>
</organism>
<dbReference type="PANTHER" id="PTHR34217">
    <property type="entry name" value="METAL-DEPENDENT CARBOXYPEPTIDASE"/>
    <property type="match status" value="1"/>
</dbReference>
<gene>
    <name evidence="4" type="ORF">GCM10011322_31860</name>
</gene>
<feature type="active site" description="Proton donor/acceptor" evidence="3">
    <location>
        <position position="263"/>
    </location>
</feature>
<dbReference type="PANTHER" id="PTHR34217:SF1">
    <property type="entry name" value="CARBOXYPEPTIDASE 1"/>
    <property type="match status" value="1"/>
</dbReference>
<name>A0A917V656_9HYPH</name>
<dbReference type="Gene3D" id="1.10.1370.30">
    <property type="match status" value="1"/>
</dbReference>
<keyword evidence="1 4" id="KW-0121">Carboxypeptidase</keyword>
<dbReference type="PIRSF" id="PIRSF006615">
    <property type="entry name" value="Zn_crbxpep_Taq"/>
    <property type="match status" value="1"/>
</dbReference>